<dbReference type="PANTHER" id="PTHR33074">
    <property type="entry name" value="EXPRESSED PROTEIN-RELATED"/>
    <property type="match status" value="1"/>
</dbReference>
<dbReference type="InterPro" id="IPR011676">
    <property type="entry name" value="DUF1618"/>
</dbReference>
<dbReference type="EnsemblPlants" id="OGLUM09G20010.1">
    <property type="protein sequence ID" value="OGLUM09G20010.1"/>
    <property type="gene ID" value="OGLUM09G20010"/>
</dbReference>
<dbReference type="Pfam" id="PF07762">
    <property type="entry name" value="DUF1618"/>
    <property type="match status" value="2"/>
</dbReference>
<reference evidence="2" key="1">
    <citation type="submission" date="2015-04" db="UniProtKB">
        <authorList>
            <consortium name="EnsemblPlants"/>
        </authorList>
    </citation>
    <scope>IDENTIFICATION</scope>
</reference>
<accession>A0A0E0B6G9</accession>
<dbReference type="Proteomes" id="UP000026961">
    <property type="component" value="Chromosome 9"/>
</dbReference>
<keyword evidence="3" id="KW-1185">Reference proteome</keyword>
<dbReference type="eggNOG" id="ENOG502R418">
    <property type="taxonomic scope" value="Eukaryota"/>
</dbReference>
<proteinExistence type="predicted"/>
<protein>
    <recommendedName>
        <fullName evidence="1">DUF1618 domain-containing protein</fullName>
    </recommendedName>
</protein>
<organism evidence="2">
    <name type="scientific">Oryza glumipatula</name>
    <dbReference type="NCBI Taxonomy" id="40148"/>
    <lineage>
        <taxon>Eukaryota</taxon>
        <taxon>Viridiplantae</taxon>
        <taxon>Streptophyta</taxon>
        <taxon>Embryophyta</taxon>
        <taxon>Tracheophyta</taxon>
        <taxon>Spermatophyta</taxon>
        <taxon>Magnoliopsida</taxon>
        <taxon>Liliopsida</taxon>
        <taxon>Poales</taxon>
        <taxon>Poaceae</taxon>
        <taxon>BOP clade</taxon>
        <taxon>Oryzoideae</taxon>
        <taxon>Oryzeae</taxon>
        <taxon>Oryzinae</taxon>
        <taxon>Oryza</taxon>
    </lineage>
</organism>
<sequence>MATVFPYRWTKTKHLTERPPTHGHPPDAHPWIILDVRAYIADRQNATTATTSLTSGRKLQITICSAPPPLVSYVCAWSPTADPALVFAKEPVVACVNADLVFLRVHSDQVYHLVYHAGGGGDSRRRRPSLTLVRHPDRPFHRCHYLSELGSIAILSHRRAGAGDDHDDDSTSFYVCSLDQELWYGLPGQRGHFKLCLYDSIDGEWSQETLRLDQLRNPQDKDTVFHYTEKVITLHDEQVVAFVDLWRGMVICNVNDGTKHEGSSYVPLPQDIINLDMINNGLIYRDIAVVNGRLTVVRLRSWLDSGCLSWDLTTWSKKAVTACLDEEWREDFVVDSDDILVDEATCNNVELLPKLNGLPAMDKLRIARPMLSLMDSHVVYIMGKVNLSGEKAVVLTVDMANWRLQGVSLRDAERIVYDDNGCSYKQSTISQYFTTSAAMATAFPYSFTRTKHLTLCPPSSHGGDAADHGPLPWILLDVRAYIADRRNSTTATIVLSNGRKIQITFCIAPPPLVSYICAWSPATDPAVFFAKEPAVGFVNDNLVFLRVHSDQIYDLIYHASSRPSLKLIHNPYSPYNPYDYLRRNDNVVILPDRRHAAGADDDDNNSGHFYVSSLDRDRRFDIGHFKLCLYDEDDSMDCKWSNNILLLDQLRNAPDKDIVLHLTEKVLILDDEQPLVAFVDPWRGMVICNVLDNSSTPGGSSYMPMPSEIFNIHNTYTSSISRDIAIINGRLTVVRLCLYLDSDDDSDDDDDDDCCAWDLTTWSKPVTCLEDEWREDLKIKSSDVSIDDSTRNACLLPKLDDGCPTTETLQLAHPTLSLMDAHIVYIMGKVDVSDEKALVLTVDMANKRLQEVSMYDAERIVNDFDYAYTHSTISQYFTTAAAAMATDFPYSFTRTKHLTLSPPSSHGGDAADHRPLPWILLDVRAYIADCRNSTTATIVLSNGRKIQITFCIAPPPLVSYICAWSPTTDPAVFFAKEPAVGFVDADVVFLRVHSDQIYDLVYHASSHPSLKLIHNPYSPYNPYHYLRRIDNVAILPDRRRHAAGGADDDDDDNRDDSMDRKWSNTILLLDQLRNAPDKDTVLHLTEKVFILDDEQPLVAFVDLWRGIVICNVLDNSTPVGGSYMPLPPELIDVRRT</sequence>
<name>A0A0E0B6G9_9ORYZ</name>
<evidence type="ECO:0000313" key="3">
    <source>
        <dbReference type="Proteomes" id="UP000026961"/>
    </source>
</evidence>
<dbReference type="Gramene" id="OGLUM09G20010.1">
    <property type="protein sequence ID" value="OGLUM09G20010.1"/>
    <property type="gene ID" value="OGLUM09G20010"/>
</dbReference>
<feature type="domain" description="DUF1618" evidence="1">
    <location>
        <begin position="243"/>
        <end position="380"/>
    </location>
</feature>
<evidence type="ECO:0000259" key="1">
    <source>
        <dbReference type="Pfam" id="PF07762"/>
    </source>
</evidence>
<dbReference type="AlphaFoldDB" id="A0A0E0B6G9"/>
<dbReference type="HOGENOM" id="CLU_008956_7_0_1"/>
<dbReference type="PANTHER" id="PTHR33074:SF68">
    <property type="entry name" value="OS09G0557100 PROTEIN"/>
    <property type="match status" value="1"/>
</dbReference>
<reference evidence="2" key="2">
    <citation type="submission" date="2018-05" db="EMBL/GenBank/DDBJ databases">
        <title>OgluRS3 (Oryza glumaepatula Reference Sequence Version 3).</title>
        <authorList>
            <person name="Zhang J."/>
            <person name="Kudrna D."/>
            <person name="Lee S."/>
            <person name="Talag J."/>
            <person name="Welchert J."/>
            <person name="Wing R.A."/>
        </authorList>
    </citation>
    <scope>NUCLEOTIDE SEQUENCE [LARGE SCALE GENOMIC DNA]</scope>
</reference>
<feature type="domain" description="DUF1618" evidence="1">
    <location>
        <begin position="679"/>
        <end position="825"/>
    </location>
</feature>
<evidence type="ECO:0000313" key="2">
    <source>
        <dbReference type="EnsemblPlants" id="OGLUM09G20010.1"/>
    </source>
</evidence>